<dbReference type="SUPFAM" id="SSF56645">
    <property type="entry name" value="Acyl-CoA dehydrogenase NM domain-like"/>
    <property type="match status" value="1"/>
</dbReference>
<organism evidence="2">
    <name type="scientific">marine metagenome</name>
    <dbReference type="NCBI Taxonomy" id="408172"/>
    <lineage>
        <taxon>unclassified sequences</taxon>
        <taxon>metagenomes</taxon>
        <taxon>ecological metagenomes</taxon>
    </lineage>
</organism>
<evidence type="ECO:0000259" key="1">
    <source>
        <dbReference type="Pfam" id="PF11794"/>
    </source>
</evidence>
<accession>A0A383C6A1</accession>
<feature type="non-terminal residue" evidence="2">
    <location>
        <position position="134"/>
    </location>
</feature>
<dbReference type="GO" id="GO:0016627">
    <property type="term" value="F:oxidoreductase activity, acting on the CH-CH group of donors"/>
    <property type="evidence" value="ECO:0007669"/>
    <property type="project" value="InterPro"/>
</dbReference>
<dbReference type="InterPro" id="IPR009100">
    <property type="entry name" value="AcylCoA_DH/oxidase_NM_dom_sf"/>
</dbReference>
<dbReference type="AlphaFoldDB" id="A0A383C6A1"/>
<dbReference type="EMBL" id="UINC01206087">
    <property type="protein sequence ID" value="SVE27550.1"/>
    <property type="molecule type" value="Genomic_DNA"/>
</dbReference>
<dbReference type="InterPro" id="IPR024674">
    <property type="entry name" value="HpaB/PvcC/4-BUDH_N"/>
</dbReference>
<dbReference type="Gene3D" id="1.10.3140.10">
    <property type="entry name" value="4-hydroxybutyryl-coa dehydratase, domain 1"/>
    <property type="match status" value="1"/>
</dbReference>
<proteinExistence type="predicted"/>
<dbReference type="PANTHER" id="PTHR36117:SF3">
    <property type="entry name" value="4-HYDROXYPHENYLACETATE 3-MONOOXYGENASE-RELATED"/>
    <property type="match status" value="1"/>
</dbReference>
<reference evidence="2" key="1">
    <citation type="submission" date="2018-05" db="EMBL/GenBank/DDBJ databases">
        <authorList>
            <person name="Lanie J.A."/>
            <person name="Ng W.-L."/>
            <person name="Kazmierczak K.M."/>
            <person name="Andrzejewski T.M."/>
            <person name="Davidsen T.M."/>
            <person name="Wayne K.J."/>
            <person name="Tettelin H."/>
            <person name="Glass J.I."/>
            <person name="Rusch D."/>
            <person name="Podicherti R."/>
            <person name="Tsui H.-C.T."/>
            <person name="Winkler M.E."/>
        </authorList>
    </citation>
    <scope>NUCLEOTIDE SEQUENCE</scope>
</reference>
<feature type="domain" description="HpaB/PvcC/4-BUDH N-terminal" evidence="1">
    <location>
        <begin position="5"/>
        <end position="134"/>
    </location>
</feature>
<dbReference type="PANTHER" id="PTHR36117">
    <property type="entry name" value="4-HYDROXYPHENYLACETATE 3-MONOOXYGENASE-RELATED"/>
    <property type="match status" value="1"/>
</dbReference>
<dbReference type="InterPro" id="IPR004925">
    <property type="entry name" value="HpaB/PvcC/4-BUDH"/>
</dbReference>
<protein>
    <recommendedName>
        <fullName evidence="1">HpaB/PvcC/4-BUDH N-terminal domain-containing protein</fullName>
    </recommendedName>
</protein>
<sequence>MALLTAEEYKQSLRDGRTVYYRGELVNDVTTHPVIGLAVEHAAIDYRMAHDENESSLAVVNDDNGRYSRYYKIPRTPEDLLQRGALIERSTALGGTLVVLIKEIGTDALFALHLIAAHMDRSHGTNYLPRVEQF</sequence>
<dbReference type="Pfam" id="PF11794">
    <property type="entry name" value="HpaB_N"/>
    <property type="match status" value="1"/>
</dbReference>
<evidence type="ECO:0000313" key="2">
    <source>
        <dbReference type="EMBL" id="SVE27550.1"/>
    </source>
</evidence>
<name>A0A383C6A1_9ZZZZ</name>
<gene>
    <name evidence="2" type="ORF">METZ01_LOCUS480404</name>
</gene>